<keyword evidence="3" id="KW-1185">Reference proteome</keyword>
<protein>
    <submittedName>
        <fullName evidence="2">Uncharacterized protein</fullName>
    </submittedName>
</protein>
<dbReference type="EMBL" id="CR522870">
    <property type="protein sequence ID" value="CAG35359.1"/>
    <property type="molecule type" value="Genomic_DNA"/>
</dbReference>
<keyword evidence="1" id="KW-1133">Transmembrane helix</keyword>
<evidence type="ECO:0000256" key="1">
    <source>
        <dbReference type="SAM" id="Phobius"/>
    </source>
</evidence>
<dbReference type="STRING" id="177439.DP0630"/>
<gene>
    <name evidence="2" type="ordered locus">DP0630</name>
</gene>
<keyword evidence="1" id="KW-0472">Membrane</keyword>
<feature type="transmembrane region" description="Helical" evidence="1">
    <location>
        <begin position="219"/>
        <end position="242"/>
    </location>
</feature>
<name>Q6AQL4_DESPS</name>
<dbReference type="KEGG" id="dps:DP0630"/>
<sequence>MFKNRYVMKDKKADTTIISMLKNNKATGILLVIFVILPLAMSQYYLSSSLHRQQQELLDHEAKVLCQFFVGRCNAFPYHPIVVGYLIPPPQDNDTFKKFYPRQYNSALDQVYNNITLQDEDLSPKENPLLGKPLAFKESGKKIDNHLHIATYLPVYIEGSARGSLLGEINLNELLELFFNNSQISLKKKPPTDPDILYSPIKNTDFYLTKKQTRSNLQVMLTSPLLLIAVFLFIMMMLAGTLHRLQRNFVSRSQKKYLSLGRKAF</sequence>
<evidence type="ECO:0000313" key="2">
    <source>
        <dbReference type="EMBL" id="CAG35359.1"/>
    </source>
</evidence>
<keyword evidence="1" id="KW-0812">Transmembrane</keyword>
<accession>Q6AQL4</accession>
<dbReference type="Proteomes" id="UP000000602">
    <property type="component" value="Chromosome"/>
</dbReference>
<dbReference type="AlphaFoldDB" id="Q6AQL4"/>
<organism evidence="2 3">
    <name type="scientific">Desulfotalea psychrophila (strain LSv54 / DSM 12343)</name>
    <dbReference type="NCBI Taxonomy" id="177439"/>
    <lineage>
        <taxon>Bacteria</taxon>
        <taxon>Pseudomonadati</taxon>
        <taxon>Thermodesulfobacteriota</taxon>
        <taxon>Desulfobulbia</taxon>
        <taxon>Desulfobulbales</taxon>
        <taxon>Desulfocapsaceae</taxon>
        <taxon>Desulfotalea</taxon>
    </lineage>
</organism>
<proteinExistence type="predicted"/>
<dbReference type="HOGENOM" id="CLU_1048600_0_0_7"/>
<reference evidence="3" key="1">
    <citation type="journal article" date="2004" name="Environ. Microbiol.">
        <title>The genome of Desulfotalea psychrophila, a sulfate-reducing bacterium from permanently cold Arctic sediments.</title>
        <authorList>
            <person name="Rabus R."/>
            <person name="Ruepp A."/>
            <person name="Frickey T."/>
            <person name="Rattei T."/>
            <person name="Fartmann B."/>
            <person name="Stark M."/>
            <person name="Bauer M."/>
            <person name="Zibat A."/>
            <person name="Lombardot T."/>
            <person name="Becker I."/>
            <person name="Amann J."/>
            <person name="Gellner K."/>
            <person name="Teeling H."/>
            <person name="Leuschner W.D."/>
            <person name="Gloeckner F.-O."/>
            <person name="Lupas A.N."/>
            <person name="Amann R."/>
            <person name="Klenk H.-P."/>
        </authorList>
    </citation>
    <scope>NUCLEOTIDE SEQUENCE [LARGE SCALE GENOMIC DNA]</scope>
    <source>
        <strain evidence="3">DSM 12343 / LSv54</strain>
    </source>
</reference>
<evidence type="ECO:0000313" key="3">
    <source>
        <dbReference type="Proteomes" id="UP000000602"/>
    </source>
</evidence>